<dbReference type="InterPro" id="IPR050784">
    <property type="entry name" value="IAP"/>
</dbReference>
<dbReference type="AlphaFoldDB" id="A0A8S2TS96"/>
<evidence type="ECO:0000313" key="2">
    <source>
        <dbReference type="Proteomes" id="UP000676336"/>
    </source>
</evidence>
<name>A0A8S2TS96_9BILA</name>
<dbReference type="PANTHER" id="PTHR10044:SF139">
    <property type="entry name" value="DEATH-ASSOCIATED INHIBITOR OF APOPTOSIS 2"/>
    <property type="match status" value="1"/>
</dbReference>
<feature type="non-terminal residue" evidence="1">
    <location>
        <position position="1"/>
    </location>
</feature>
<dbReference type="PANTHER" id="PTHR10044">
    <property type="entry name" value="INHIBITOR OF APOPTOSIS"/>
    <property type="match status" value="1"/>
</dbReference>
<gene>
    <name evidence="1" type="ORF">SMN809_LOCUS25899</name>
</gene>
<dbReference type="Proteomes" id="UP000676336">
    <property type="component" value="Unassembled WGS sequence"/>
</dbReference>
<dbReference type="GO" id="GO:0005634">
    <property type="term" value="C:nucleus"/>
    <property type="evidence" value="ECO:0007669"/>
    <property type="project" value="TreeGrafter"/>
</dbReference>
<dbReference type="InterPro" id="IPR001370">
    <property type="entry name" value="BIR_rpt"/>
</dbReference>
<organism evidence="1 2">
    <name type="scientific">Rotaria magnacalcarata</name>
    <dbReference type="NCBI Taxonomy" id="392030"/>
    <lineage>
        <taxon>Eukaryota</taxon>
        <taxon>Metazoa</taxon>
        <taxon>Spiralia</taxon>
        <taxon>Gnathifera</taxon>
        <taxon>Rotifera</taxon>
        <taxon>Eurotatoria</taxon>
        <taxon>Bdelloidea</taxon>
        <taxon>Philodinida</taxon>
        <taxon>Philodinidae</taxon>
        <taxon>Rotaria</taxon>
    </lineage>
</organism>
<dbReference type="Gene3D" id="1.10.1170.10">
    <property type="entry name" value="Inhibitor Of Apoptosis Protein (2mihbC-IAP-1), Chain A"/>
    <property type="match status" value="1"/>
</dbReference>
<dbReference type="GO" id="GO:0005737">
    <property type="term" value="C:cytoplasm"/>
    <property type="evidence" value="ECO:0007669"/>
    <property type="project" value="TreeGrafter"/>
</dbReference>
<comment type="caution">
    <text evidence="1">The sequence shown here is derived from an EMBL/GenBank/DDBJ whole genome shotgun (WGS) entry which is preliminary data.</text>
</comment>
<accession>A0A8S2TS96</accession>
<protein>
    <submittedName>
        <fullName evidence="1">Uncharacterized protein</fullName>
    </submittedName>
</protein>
<feature type="non-terminal residue" evidence="1">
    <location>
        <position position="87"/>
    </location>
</feature>
<dbReference type="EMBL" id="CAJOBI010035374">
    <property type="protein sequence ID" value="CAF4296279.1"/>
    <property type="molecule type" value="Genomic_DNA"/>
</dbReference>
<evidence type="ECO:0000313" key="1">
    <source>
        <dbReference type="EMBL" id="CAF4296279.1"/>
    </source>
</evidence>
<reference evidence="1" key="1">
    <citation type="submission" date="2021-02" db="EMBL/GenBank/DDBJ databases">
        <authorList>
            <person name="Nowell W R."/>
        </authorList>
    </citation>
    <scope>NUCLEOTIDE SEQUENCE</scope>
</reference>
<dbReference type="SUPFAM" id="SSF57924">
    <property type="entry name" value="Inhibitor of apoptosis (IAP) repeat"/>
    <property type="match status" value="1"/>
</dbReference>
<dbReference type="SMART" id="SM00238">
    <property type="entry name" value="BIR"/>
    <property type="match status" value="1"/>
</dbReference>
<dbReference type="PROSITE" id="PS50143">
    <property type="entry name" value="BIR_REPEAT_2"/>
    <property type="match status" value="1"/>
</dbReference>
<dbReference type="Pfam" id="PF00653">
    <property type="entry name" value="BIR"/>
    <property type="match status" value="1"/>
</dbReference>
<sequence>EQPEFRDYAKRVETFNAWPYLQREEKTFVTPSSMAIHGFYFSGFNDGVTCFYCGNTLVGWSEAICDTNEHIVRLEHARFFPCRFITF</sequence>
<proteinExistence type="predicted"/>